<dbReference type="SUPFAM" id="SSF53850">
    <property type="entry name" value="Periplasmic binding protein-like II"/>
    <property type="match status" value="1"/>
</dbReference>
<sequence>MVGEGTDYADLQMVDGVELSVEEYGIGFRKDSTLCTKVNEIMAELIADGTLPALAEKYGLSLAE</sequence>
<evidence type="ECO:0000313" key="1">
    <source>
        <dbReference type="EMBL" id="MPM83817.1"/>
    </source>
</evidence>
<dbReference type="Gene3D" id="3.40.190.10">
    <property type="entry name" value="Periplasmic binding protein-like II"/>
    <property type="match status" value="2"/>
</dbReference>
<organism evidence="1">
    <name type="scientific">bioreactor metagenome</name>
    <dbReference type="NCBI Taxonomy" id="1076179"/>
    <lineage>
        <taxon>unclassified sequences</taxon>
        <taxon>metagenomes</taxon>
        <taxon>ecological metagenomes</taxon>
    </lineage>
</organism>
<dbReference type="AlphaFoldDB" id="A0A645D3T5"/>
<comment type="caution">
    <text evidence="1">The sequence shown here is derived from an EMBL/GenBank/DDBJ whole genome shotgun (WGS) entry which is preliminary data.</text>
</comment>
<name>A0A645D3T5_9ZZZZ</name>
<dbReference type="EMBL" id="VSSQ01032530">
    <property type="protein sequence ID" value="MPM83817.1"/>
    <property type="molecule type" value="Genomic_DNA"/>
</dbReference>
<gene>
    <name evidence="1" type="ORF">SDC9_130886</name>
</gene>
<reference evidence="1" key="1">
    <citation type="submission" date="2019-08" db="EMBL/GenBank/DDBJ databases">
        <authorList>
            <person name="Kucharzyk K."/>
            <person name="Murdoch R.W."/>
            <person name="Higgins S."/>
            <person name="Loffler F."/>
        </authorList>
    </citation>
    <scope>NUCLEOTIDE SEQUENCE</scope>
</reference>
<accession>A0A645D3T5</accession>
<protein>
    <submittedName>
        <fullName evidence="1">Uncharacterized protein</fullName>
    </submittedName>
</protein>
<proteinExistence type="predicted"/>